<keyword evidence="2" id="KW-1185">Reference proteome</keyword>
<accession>A0A5M8FJR2</accession>
<reference evidence="1 2" key="1">
    <citation type="submission" date="2019-09" db="EMBL/GenBank/DDBJ databases">
        <title>Whole-genome sequence of the purple sulfur bacterium Thiohalocapsa marina DSM 19078.</title>
        <authorList>
            <person name="Kyndt J.A."/>
            <person name="Meyer T.E."/>
        </authorList>
    </citation>
    <scope>NUCLEOTIDE SEQUENCE [LARGE SCALE GENOMIC DNA]</scope>
    <source>
        <strain evidence="1 2">DSM 19078</strain>
    </source>
</reference>
<gene>
    <name evidence="1" type="ORF">F2Q65_12960</name>
</gene>
<organism evidence="1 2">
    <name type="scientific">Thiohalocapsa marina</name>
    <dbReference type="NCBI Taxonomy" id="424902"/>
    <lineage>
        <taxon>Bacteria</taxon>
        <taxon>Pseudomonadati</taxon>
        <taxon>Pseudomonadota</taxon>
        <taxon>Gammaproteobacteria</taxon>
        <taxon>Chromatiales</taxon>
        <taxon>Chromatiaceae</taxon>
        <taxon>Thiohalocapsa</taxon>
    </lineage>
</organism>
<dbReference type="Proteomes" id="UP000322981">
    <property type="component" value="Unassembled WGS sequence"/>
</dbReference>
<dbReference type="OrthoDB" id="5143916at2"/>
<sequence>MSKSPENERASAAYLCTHLLKVRRDLLTEGAYTPSHDRHLRELAGVTLWKHSEADGKIQGCRFWSHEALAAQKRRQSKELQHEHVFPKKQMIELLFDLDSPDLATVRRLLDELNIAAVVTKTEHRRLGGIPGTRHDVWERYRTAGIPWVDQTAQ</sequence>
<proteinExistence type="predicted"/>
<dbReference type="AlphaFoldDB" id="A0A5M8FJR2"/>
<dbReference type="EMBL" id="VWXX01000022">
    <property type="protein sequence ID" value="KAA6184220.1"/>
    <property type="molecule type" value="Genomic_DNA"/>
</dbReference>
<evidence type="ECO:0000313" key="1">
    <source>
        <dbReference type="EMBL" id="KAA6184220.1"/>
    </source>
</evidence>
<evidence type="ECO:0000313" key="2">
    <source>
        <dbReference type="Proteomes" id="UP000322981"/>
    </source>
</evidence>
<comment type="caution">
    <text evidence="1">The sequence shown here is derived from an EMBL/GenBank/DDBJ whole genome shotgun (WGS) entry which is preliminary data.</text>
</comment>
<name>A0A5M8FJR2_9GAMM</name>
<protein>
    <submittedName>
        <fullName evidence="1">Uncharacterized protein</fullName>
    </submittedName>
</protein>
<dbReference type="RefSeq" id="WP_150093838.1">
    <property type="nucleotide sequence ID" value="NZ_VWXX01000022.1"/>
</dbReference>